<dbReference type="PANTHER" id="PTHR19959">
    <property type="entry name" value="KINESIN LIGHT CHAIN"/>
    <property type="match status" value="1"/>
</dbReference>
<reference evidence="2" key="1">
    <citation type="submission" date="2021-04" db="EMBL/GenBank/DDBJ databases">
        <title>Genome sequence of Woronichinia naegeliana from Washington state freshwater lake bloom.</title>
        <authorList>
            <person name="Dreher T.W."/>
        </authorList>
    </citation>
    <scope>NUCLEOTIDE SEQUENCE</scope>
    <source>
        <strain evidence="2">WA131</strain>
    </source>
</reference>
<dbReference type="InterPro" id="IPR011990">
    <property type="entry name" value="TPR-like_helical_dom_sf"/>
</dbReference>
<feature type="repeat" description="TPR" evidence="1">
    <location>
        <begin position="382"/>
        <end position="415"/>
    </location>
</feature>
<dbReference type="InterPro" id="IPR027417">
    <property type="entry name" value="P-loop_NTPase"/>
</dbReference>
<accession>A0A977L2U5</accession>
<dbReference type="SUPFAM" id="SSF48452">
    <property type="entry name" value="TPR-like"/>
    <property type="match status" value="3"/>
</dbReference>
<dbReference type="KEGG" id="wna:KA717_05955"/>
<organism evidence="2">
    <name type="scientific">Woronichinia naegeliana WA131</name>
    <dbReference type="NCBI Taxonomy" id="2824559"/>
    <lineage>
        <taxon>Bacteria</taxon>
        <taxon>Bacillati</taxon>
        <taxon>Cyanobacteriota</taxon>
        <taxon>Cyanophyceae</taxon>
        <taxon>Synechococcales</taxon>
        <taxon>Coelosphaeriaceae</taxon>
        <taxon>Woronichinia</taxon>
    </lineage>
</organism>
<dbReference type="AlphaFoldDB" id="A0A977L2U5"/>
<proteinExistence type="predicted"/>
<dbReference type="SMART" id="SM00028">
    <property type="entry name" value="TPR"/>
    <property type="match status" value="9"/>
</dbReference>
<protein>
    <submittedName>
        <fullName evidence="2">Tetratricopeptide repeat protein</fullName>
    </submittedName>
</protein>
<dbReference type="PANTHER" id="PTHR19959:SF119">
    <property type="entry name" value="FUNGAL LIPASE-LIKE DOMAIN-CONTAINING PROTEIN"/>
    <property type="match status" value="1"/>
</dbReference>
<feature type="repeat" description="TPR" evidence="1">
    <location>
        <begin position="582"/>
        <end position="615"/>
    </location>
</feature>
<dbReference type="SUPFAM" id="SSF52540">
    <property type="entry name" value="P-loop containing nucleoside triphosphate hydrolases"/>
    <property type="match status" value="1"/>
</dbReference>
<dbReference type="Proteomes" id="UP001065613">
    <property type="component" value="Chromosome"/>
</dbReference>
<name>A0A977L2U5_9CYAN</name>
<dbReference type="EMBL" id="CP073041">
    <property type="protein sequence ID" value="UXE64561.1"/>
    <property type="molecule type" value="Genomic_DNA"/>
</dbReference>
<feature type="repeat" description="TPR" evidence="1">
    <location>
        <begin position="422"/>
        <end position="455"/>
    </location>
</feature>
<dbReference type="InterPro" id="IPR019734">
    <property type="entry name" value="TPR_rpt"/>
</dbReference>
<feature type="repeat" description="TPR" evidence="1">
    <location>
        <begin position="542"/>
        <end position="575"/>
    </location>
</feature>
<dbReference type="Pfam" id="PF13424">
    <property type="entry name" value="TPR_12"/>
    <property type="match status" value="4"/>
</dbReference>
<dbReference type="PROSITE" id="PS50005">
    <property type="entry name" value="TPR"/>
    <property type="match status" value="6"/>
</dbReference>
<evidence type="ECO:0000313" key="2">
    <source>
        <dbReference type="EMBL" id="UXE64561.1"/>
    </source>
</evidence>
<gene>
    <name evidence="2" type="ORF">KA717_05955</name>
</gene>
<keyword evidence="1" id="KW-0802">TPR repeat</keyword>
<feature type="repeat" description="TPR" evidence="1">
    <location>
        <begin position="342"/>
        <end position="375"/>
    </location>
</feature>
<feature type="repeat" description="TPR" evidence="1">
    <location>
        <begin position="462"/>
        <end position="495"/>
    </location>
</feature>
<evidence type="ECO:0000256" key="1">
    <source>
        <dbReference type="PROSITE-ProRule" id="PRU00339"/>
    </source>
</evidence>
<dbReference type="Gene3D" id="1.25.40.10">
    <property type="entry name" value="Tetratricopeptide repeat domain"/>
    <property type="match status" value="2"/>
</dbReference>
<sequence length="743" mass="83512">MDGLVSCLQSGRFLLVVDNLESLLTAEGQWSSEFYGDFFSAWLELGSNSTILVTTREKPDLRGMEWLDLTGLSITEGANLLAELGIQGNLAEFSALVGGYPLLLKLVADLLKDEYPQDPHLERLTALGLGNLQQLLTDERVKGVHRRQTVVIVAVLEAMVARLSPQQRHFWQRLSVFRPAFDSEAASYLVQEGPETLVPSNVGGLGGQNDLRTVETELRKLVKCSLLQEFLQDNRRYFDFQPVVREYACYGAADLTEAHHQAIAFYRSIAEPNPQSKQAVEPYLEIFHHCCELGEYGTAFDVIREVDTFLTLRGFYTVRVDTYSRLVTAWEKAGLRDHWQYGAALTSLGNAYFSLGEYQRAIAFHQQSLEIERKIGNKKGEAASLGGLGNAYRSLGEYQRAIAFHQQSLEIAREIGDRQGEAGSLNNLGNAYRSLGKYQRAITFHQQSLEISREIGDRRGEAASLGNLGSAYNALGEYQRAIAFHQQYLDIAREVGDRQGEAASLGGLGSSYFSLGEYQRAMTFDQQHLDIAREIGDRQGEANSLGNFGIFYNLLGEYQRAIAFYQQSLEIKRKMRDRQGEANSLGNFGNAYLLLGEYQQAIAFYQQQLDIAREIGDRRGEANALGNLGNAYLLLGEDQRAIAFHQQHLDIAREIGHRQGEAIAWFNLGLALKELQRAADALGAFRNARQLYQAMELESIVQNCDNEINALSAPISPSPPPTLWQRIRQILRRFWRWISHLFH</sequence>